<feature type="transmembrane region" description="Helical" evidence="8">
    <location>
        <begin position="220"/>
        <end position="237"/>
    </location>
</feature>
<evidence type="ECO:0000256" key="3">
    <source>
        <dbReference type="ARBA" id="ARBA00022475"/>
    </source>
</evidence>
<reference evidence="10 11" key="1">
    <citation type="journal article" date="2017" name="Antonie Van Leeuwenhoek">
        <title>Rhizobium rhizosphaerae sp. nov., a novel species isolated from rice rhizosphere.</title>
        <authorList>
            <person name="Zhao J.J."/>
            <person name="Zhang J."/>
            <person name="Zhang R.J."/>
            <person name="Zhang C.W."/>
            <person name="Yin H.Q."/>
            <person name="Zhang X.X."/>
        </authorList>
    </citation>
    <scope>NUCLEOTIDE SEQUENCE [LARGE SCALE GENOMIC DNA]</scope>
    <source>
        <strain evidence="10 11">E3</strain>
    </source>
</reference>
<evidence type="ECO:0000256" key="4">
    <source>
        <dbReference type="ARBA" id="ARBA00022519"/>
    </source>
</evidence>
<keyword evidence="4" id="KW-0997">Cell inner membrane</keyword>
<feature type="transmembrane region" description="Helical" evidence="8">
    <location>
        <begin position="75"/>
        <end position="95"/>
    </location>
</feature>
<evidence type="ECO:0000256" key="6">
    <source>
        <dbReference type="ARBA" id="ARBA00022989"/>
    </source>
</evidence>
<keyword evidence="11" id="KW-1185">Reference proteome</keyword>
<evidence type="ECO:0000313" key="11">
    <source>
        <dbReference type="Proteomes" id="UP000006334"/>
    </source>
</evidence>
<evidence type="ECO:0000256" key="5">
    <source>
        <dbReference type="ARBA" id="ARBA00022692"/>
    </source>
</evidence>
<sequence>MSKSIKNYWLLSGAFFTFFLCWSFSFSLFPIWLNQYIGLSGELTGTIFSCNAIAGLFVMPCYGYLQDKLGLRKHLLLFIGVMLIAVGPFFIFVYSPLLLSHFYLGALLGGVFFAVVFGAGIGALESYVEKVARSQYFEFGRARMWGSLGWASATFFAGYLFNKGPDINFWLASLSACVFMLLIFLLEPLNEENSISTVPCSSQRKLDLKLVSGLLLMRKFWAFVIFVMGVTCIYSVYDQQFAVYYSSMFSDQQKGNAMYGYLNSMQVFLEAGCMFFAPFLVNKIGAKNGLILSGFIMALRIIGSGLADDIVMLSIMKLLHAVELPIMLVAVFKYITNTFDTRLSATLYIVGFQFSSQITASGLSIYAGIMYDKLGFSTSYLILGGIVFIFTLISFILLSSDKPSI</sequence>
<evidence type="ECO:0000256" key="1">
    <source>
        <dbReference type="ARBA" id="ARBA00004429"/>
    </source>
</evidence>
<evidence type="ECO:0000256" key="2">
    <source>
        <dbReference type="ARBA" id="ARBA00022448"/>
    </source>
</evidence>
<feature type="transmembrane region" description="Helical" evidence="8">
    <location>
        <begin position="313"/>
        <end position="335"/>
    </location>
</feature>
<feature type="transmembrane region" description="Helical" evidence="8">
    <location>
        <begin position="167"/>
        <end position="186"/>
    </location>
</feature>
<keyword evidence="7 8" id="KW-0472">Membrane</keyword>
<dbReference type="InterPro" id="IPR020846">
    <property type="entry name" value="MFS_dom"/>
</dbReference>
<dbReference type="NCBIfam" id="TIGR00882">
    <property type="entry name" value="2A0105"/>
    <property type="match status" value="1"/>
</dbReference>
<dbReference type="InterPro" id="IPR000576">
    <property type="entry name" value="LacY/RafB_perm_fam"/>
</dbReference>
<evidence type="ECO:0000313" key="10">
    <source>
        <dbReference type="EMBL" id="GAC13722.1"/>
    </source>
</evidence>
<feature type="transmembrane region" description="Helical" evidence="8">
    <location>
        <begin position="144"/>
        <end position="161"/>
    </location>
</feature>
<dbReference type="PROSITE" id="PS50850">
    <property type="entry name" value="MFS"/>
    <property type="match status" value="1"/>
</dbReference>
<evidence type="ECO:0000259" key="9">
    <source>
        <dbReference type="PROSITE" id="PS50850"/>
    </source>
</evidence>
<dbReference type="AlphaFoldDB" id="K6Y668"/>
<organism evidence="10 11">
    <name type="scientific">Aliiglaciecola lipolytica E3</name>
    <dbReference type="NCBI Taxonomy" id="1127673"/>
    <lineage>
        <taxon>Bacteria</taxon>
        <taxon>Pseudomonadati</taxon>
        <taxon>Pseudomonadota</taxon>
        <taxon>Gammaproteobacteria</taxon>
        <taxon>Alteromonadales</taxon>
        <taxon>Alteromonadaceae</taxon>
        <taxon>Aliiglaciecola</taxon>
    </lineage>
</organism>
<feature type="transmembrane region" description="Helical" evidence="8">
    <location>
        <begin position="257"/>
        <end position="277"/>
    </location>
</feature>
<feature type="transmembrane region" description="Helical" evidence="8">
    <location>
        <begin position="7"/>
        <end position="33"/>
    </location>
</feature>
<name>K6Y668_9ALTE</name>
<feature type="transmembrane region" description="Helical" evidence="8">
    <location>
        <begin position="377"/>
        <end position="398"/>
    </location>
</feature>
<dbReference type="SUPFAM" id="SSF103473">
    <property type="entry name" value="MFS general substrate transporter"/>
    <property type="match status" value="1"/>
</dbReference>
<feature type="transmembrane region" description="Helical" evidence="8">
    <location>
        <begin position="289"/>
        <end position="307"/>
    </location>
</feature>
<feature type="domain" description="Major facilitator superfamily (MFS) profile" evidence="9">
    <location>
        <begin position="1"/>
        <end position="402"/>
    </location>
</feature>
<dbReference type="GO" id="GO:0005886">
    <property type="term" value="C:plasma membrane"/>
    <property type="evidence" value="ECO:0007669"/>
    <property type="project" value="UniProtKB-SubCell"/>
</dbReference>
<protein>
    <submittedName>
        <fullName evidence="10">MFS transporter, OHS family, lactose permease</fullName>
    </submittedName>
</protein>
<evidence type="ECO:0000256" key="8">
    <source>
        <dbReference type="SAM" id="Phobius"/>
    </source>
</evidence>
<proteinExistence type="predicted"/>
<keyword evidence="2" id="KW-0813">Transport</keyword>
<keyword evidence="6 8" id="KW-1133">Transmembrane helix</keyword>
<gene>
    <name evidence="10" type="primary">lacY</name>
    <name evidence="10" type="ORF">GLIP_1080</name>
</gene>
<dbReference type="OrthoDB" id="7065110at2"/>
<keyword evidence="3" id="KW-1003">Cell membrane</keyword>
<dbReference type="PANTHER" id="PTHR23522">
    <property type="entry name" value="BLL5896 PROTEIN"/>
    <property type="match status" value="1"/>
</dbReference>
<accession>K6Y668</accession>
<dbReference type="STRING" id="1127673.GLIP_1080"/>
<dbReference type="eggNOG" id="COG0738">
    <property type="taxonomic scope" value="Bacteria"/>
</dbReference>
<feature type="transmembrane region" description="Helical" evidence="8">
    <location>
        <begin position="45"/>
        <end position="63"/>
    </location>
</feature>
<feature type="transmembrane region" description="Helical" evidence="8">
    <location>
        <begin position="101"/>
        <end position="124"/>
    </location>
</feature>
<dbReference type="InterPro" id="IPR036259">
    <property type="entry name" value="MFS_trans_sf"/>
</dbReference>
<dbReference type="PANTHER" id="PTHR23522:SF10">
    <property type="entry name" value="3-PHENYLPROPIONIC ACID TRANSPORTER-RELATED"/>
    <property type="match status" value="1"/>
</dbReference>
<dbReference type="GO" id="GO:0030395">
    <property type="term" value="F:lactose binding"/>
    <property type="evidence" value="ECO:0007669"/>
    <property type="project" value="TreeGrafter"/>
</dbReference>
<dbReference type="EMBL" id="BAEN01000022">
    <property type="protein sequence ID" value="GAC13722.1"/>
    <property type="molecule type" value="Genomic_DNA"/>
</dbReference>
<dbReference type="NCBIfam" id="NF007077">
    <property type="entry name" value="PRK09528.1"/>
    <property type="match status" value="1"/>
</dbReference>
<dbReference type="PRINTS" id="PR00174">
    <property type="entry name" value="LACYSMPORT"/>
</dbReference>
<keyword evidence="5 8" id="KW-0812">Transmembrane</keyword>
<dbReference type="RefSeq" id="WP_008843539.1">
    <property type="nucleotide sequence ID" value="NZ_BAEN01000022.1"/>
</dbReference>
<comment type="subcellular location">
    <subcellularLocation>
        <location evidence="1">Cell inner membrane</location>
        <topology evidence="1">Multi-pass membrane protein</topology>
    </subcellularLocation>
</comment>
<dbReference type="GO" id="GO:0015528">
    <property type="term" value="F:lactose:proton symporter activity"/>
    <property type="evidence" value="ECO:0007669"/>
    <property type="project" value="TreeGrafter"/>
</dbReference>
<comment type="caution">
    <text evidence="10">The sequence shown here is derived from an EMBL/GenBank/DDBJ whole genome shotgun (WGS) entry which is preliminary data.</text>
</comment>
<dbReference type="Gene3D" id="1.20.1250.20">
    <property type="entry name" value="MFS general substrate transporter like domains"/>
    <property type="match status" value="2"/>
</dbReference>
<feature type="transmembrane region" description="Helical" evidence="8">
    <location>
        <begin position="347"/>
        <end position="371"/>
    </location>
</feature>
<dbReference type="Pfam" id="PF01306">
    <property type="entry name" value="LacY_symp"/>
    <property type="match status" value="1"/>
</dbReference>
<evidence type="ECO:0000256" key="7">
    <source>
        <dbReference type="ARBA" id="ARBA00023136"/>
    </source>
</evidence>
<dbReference type="Proteomes" id="UP000006334">
    <property type="component" value="Unassembled WGS sequence"/>
</dbReference>